<feature type="transmembrane region" description="Helical" evidence="5">
    <location>
        <begin position="231"/>
        <end position="252"/>
    </location>
</feature>
<protein>
    <submittedName>
        <fullName evidence="7">Vitamin K-dependent gamma-carboxylase</fullName>
    </submittedName>
</protein>
<comment type="subcellular location">
    <subcellularLocation>
        <location evidence="1">Endomembrane system</location>
        <topology evidence="1">Multi-pass membrane protein</topology>
    </subcellularLocation>
</comment>
<dbReference type="InterPro" id="IPR053934">
    <property type="entry name" value="HTTM_dom"/>
</dbReference>
<feature type="domain" description="HTTM-like" evidence="6">
    <location>
        <begin position="22"/>
        <end position="296"/>
    </location>
</feature>
<feature type="transmembrane region" description="Helical" evidence="5">
    <location>
        <begin position="26"/>
        <end position="47"/>
    </location>
</feature>
<feature type="transmembrane region" description="Helical" evidence="5">
    <location>
        <begin position="68"/>
        <end position="93"/>
    </location>
</feature>
<dbReference type="GO" id="GO:0012505">
    <property type="term" value="C:endomembrane system"/>
    <property type="evidence" value="ECO:0007669"/>
    <property type="project" value="UniProtKB-SubCell"/>
</dbReference>
<dbReference type="EMBL" id="PVNL01000051">
    <property type="protein sequence ID" value="PRQ07585.1"/>
    <property type="molecule type" value="Genomic_DNA"/>
</dbReference>
<dbReference type="OrthoDB" id="4964748at2"/>
<dbReference type="InterPro" id="IPR052964">
    <property type="entry name" value="Sporulation_signal_mat"/>
</dbReference>
<keyword evidence="3 5" id="KW-1133">Transmembrane helix</keyword>
<evidence type="ECO:0000256" key="4">
    <source>
        <dbReference type="ARBA" id="ARBA00023136"/>
    </source>
</evidence>
<evidence type="ECO:0000313" key="8">
    <source>
        <dbReference type="Proteomes" id="UP000238823"/>
    </source>
</evidence>
<gene>
    <name evidence="7" type="ORF">ENSA7_25750</name>
</gene>
<name>A0A2S9YR60_9BACT</name>
<evidence type="ECO:0000256" key="5">
    <source>
        <dbReference type="SAM" id="Phobius"/>
    </source>
</evidence>
<keyword evidence="2 5" id="KW-0812">Transmembrane</keyword>
<dbReference type="Pfam" id="PF05090">
    <property type="entry name" value="HTTM"/>
    <property type="match status" value="1"/>
</dbReference>
<proteinExistence type="predicted"/>
<feature type="transmembrane region" description="Helical" evidence="5">
    <location>
        <begin position="128"/>
        <end position="145"/>
    </location>
</feature>
<dbReference type="SMART" id="SM00752">
    <property type="entry name" value="HTTM"/>
    <property type="match status" value="1"/>
</dbReference>
<feature type="transmembrane region" description="Helical" evidence="5">
    <location>
        <begin position="165"/>
        <end position="183"/>
    </location>
</feature>
<keyword evidence="4 5" id="KW-0472">Membrane</keyword>
<dbReference type="PANTHER" id="PTHR39535:SF2">
    <property type="entry name" value="HTTM DOMAIN-CONTAINING PROTEIN"/>
    <property type="match status" value="1"/>
</dbReference>
<organism evidence="7 8">
    <name type="scientific">Enhygromyxa salina</name>
    <dbReference type="NCBI Taxonomy" id="215803"/>
    <lineage>
        <taxon>Bacteria</taxon>
        <taxon>Pseudomonadati</taxon>
        <taxon>Myxococcota</taxon>
        <taxon>Polyangia</taxon>
        <taxon>Nannocystales</taxon>
        <taxon>Nannocystaceae</taxon>
        <taxon>Enhygromyxa</taxon>
    </lineage>
</organism>
<evidence type="ECO:0000259" key="6">
    <source>
        <dbReference type="SMART" id="SM00752"/>
    </source>
</evidence>
<evidence type="ECO:0000256" key="3">
    <source>
        <dbReference type="ARBA" id="ARBA00022989"/>
    </source>
</evidence>
<accession>A0A2S9YR60</accession>
<evidence type="ECO:0000313" key="7">
    <source>
        <dbReference type="EMBL" id="PRQ07585.1"/>
    </source>
</evidence>
<sequence length="312" mass="33715">MPGAALIGWAAGRVAAADAWWRAGVPALRLAWVRALVGLYCLIMLLARVPSFTRLARFEPDRFEGVGVVSLLGAPLPFAAALATLALALLGSLAFSLGWRYRVTAPVFALALLWVTSYRNSWGHMSHSEHLVVVHVLVLSLVPAADALSLDARAQRTRERDPAHYGWPLRLLMLTVAISYMLAGYAKLSNGGWAWVNGDAIRNQIANDTLRKLRLGAFPSPLSPPLLRQPWLFGGLAVGTLAIELGAFMALVDSKLRAAWVVAAWVMHLGILAAMGIAFPYPISGIAFASFLPLERVHDRIQSRYGPLSGPG</sequence>
<comment type="caution">
    <text evidence="7">The sequence shown here is derived from an EMBL/GenBank/DDBJ whole genome shotgun (WGS) entry which is preliminary data.</text>
</comment>
<dbReference type="InterPro" id="IPR011020">
    <property type="entry name" value="HTTM-like"/>
</dbReference>
<dbReference type="Proteomes" id="UP000238823">
    <property type="component" value="Unassembled WGS sequence"/>
</dbReference>
<dbReference type="AlphaFoldDB" id="A0A2S9YR60"/>
<dbReference type="PANTHER" id="PTHR39535">
    <property type="entry name" value="SPORULATION-DELAYING PROTEIN SDPB"/>
    <property type="match status" value="1"/>
</dbReference>
<evidence type="ECO:0000256" key="1">
    <source>
        <dbReference type="ARBA" id="ARBA00004127"/>
    </source>
</evidence>
<reference evidence="7 8" key="1">
    <citation type="submission" date="2018-03" db="EMBL/GenBank/DDBJ databases">
        <title>Draft Genome Sequences of the Obligatory Marine Myxobacteria Enhygromyxa salina SWB007.</title>
        <authorList>
            <person name="Poehlein A."/>
            <person name="Moghaddam J.A."/>
            <person name="Harms H."/>
            <person name="Alanjari M."/>
            <person name="Koenig G.M."/>
            <person name="Daniel R."/>
            <person name="Schaeberle T.F."/>
        </authorList>
    </citation>
    <scope>NUCLEOTIDE SEQUENCE [LARGE SCALE GENOMIC DNA]</scope>
    <source>
        <strain evidence="7 8">SWB007</strain>
    </source>
</reference>
<evidence type="ECO:0000256" key="2">
    <source>
        <dbReference type="ARBA" id="ARBA00022692"/>
    </source>
</evidence>
<dbReference type="RefSeq" id="WP_106089597.1">
    <property type="nucleotide sequence ID" value="NZ_PVNL01000051.1"/>
</dbReference>
<feature type="transmembrane region" description="Helical" evidence="5">
    <location>
        <begin position="258"/>
        <end position="281"/>
    </location>
</feature>